<evidence type="ECO:0000256" key="14">
    <source>
        <dbReference type="ARBA" id="ARBA00022909"/>
    </source>
</evidence>
<evidence type="ECO:0000313" key="26">
    <source>
        <dbReference type="Proteomes" id="UP000544222"/>
    </source>
</evidence>
<dbReference type="AlphaFoldDB" id="A0A7W5DSF4"/>
<name>A0A7W5DSF4_9PORP</name>
<evidence type="ECO:0000256" key="2">
    <source>
        <dbReference type="ARBA" id="ARBA00002714"/>
    </source>
</evidence>
<dbReference type="InterPro" id="IPR001645">
    <property type="entry name" value="Folylpolyglutamate_synth"/>
</dbReference>
<keyword evidence="11 22" id="KW-0547">Nucleotide-binding</keyword>
<evidence type="ECO:0000256" key="10">
    <source>
        <dbReference type="ARBA" id="ARBA00022723"/>
    </source>
</evidence>
<evidence type="ECO:0000313" key="25">
    <source>
        <dbReference type="EMBL" id="MBB3188230.1"/>
    </source>
</evidence>
<gene>
    <name evidence="25" type="ORF">FHX64_002428</name>
</gene>
<evidence type="ECO:0000256" key="9">
    <source>
        <dbReference type="ARBA" id="ARBA00022598"/>
    </source>
</evidence>
<evidence type="ECO:0000256" key="22">
    <source>
        <dbReference type="PIRNR" id="PIRNR001563"/>
    </source>
</evidence>
<dbReference type="NCBIfam" id="TIGR01499">
    <property type="entry name" value="folC"/>
    <property type="match status" value="1"/>
</dbReference>
<comment type="catalytic activity">
    <reaction evidence="20">
        <text>(6R)-5,10-methylenetetrahydrofolyl-(gamma-L-Glu)(n) + L-glutamate + ATP = (6R)-5,10-methylenetetrahydrofolyl-(gamma-L-Glu)(n+1) + ADP + phosphate + H(+)</text>
        <dbReference type="Rhea" id="RHEA:51912"/>
        <dbReference type="Rhea" id="RHEA-COMP:13257"/>
        <dbReference type="Rhea" id="RHEA-COMP:13258"/>
        <dbReference type="ChEBI" id="CHEBI:15378"/>
        <dbReference type="ChEBI" id="CHEBI:29985"/>
        <dbReference type="ChEBI" id="CHEBI:30616"/>
        <dbReference type="ChEBI" id="CHEBI:43474"/>
        <dbReference type="ChEBI" id="CHEBI:136572"/>
        <dbReference type="ChEBI" id="CHEBI:456216"/>
        <dbReference type="EC" id="6.3.2.17"/>
    </reaction>
</comment>
<dbReference type="GO" id="GO:0046656">
    <property type="term" value="P:folic acid biosynthetic process"/>
    <property type="evidence" value="ECO:0007669"/>
    <property type="project" value="UniProtKB-KW"/>
</dbReference>
<evidence type="ECO:0000256" key="15">
    <source>
        <dbReference type="ARBA" id="ARBA00030048"/>
    </source>
</evidence>
<evidence type="ECO:0000256" key="11">
    <source>
        <dbReference type="ARBA" id="ARBA00022741"/>
    </source>
</evidence>
<evidence type="ECO:0000256" key="17">
    <source>
        <dbReference type="ARBA" id="ARBA00032510"/>
    </source>
</evidence>
<dbReference type="RefSeq" id="WP_183414001.1">
    <property type="nucleotide sequence ID" value="NZ_JACHYB010000002.1"/>
</dbReference>
<feature type="domain" description="Mur ligase C-terminal" evidence="23">
    <location>
        <begin position="295"/>
        <end position="412"/>
    </location>
</feature>
<evidence type="ECO:0000256" key="18">
    <source>
        <dbReference type="ARBA" id="ARBA00047493"/>
    </source>
</evidence>
<dbReference type="PIRSF" id="PIRSF001563">
    <property type="entry name" value="Folylpolyglu_synth"/>
    <property type="match status" value="1"/>
</dbReference>
<dbReference type="PANTHER" id="PTHR11136">
    <property type="entry name" value="FOLYLPOLYGLUTAMATE SYNTHASE-RELATED"/>
    <property type="match status" value="1"/>
</dbReference>
<feature type="domain" description="Mur ligase central" evidence="24">
    <location>
        <begin position="51"/>
        <end position="259"/>
    </location>
</feature>
<proteinExistence type="inferred from homology"/>
<dbReference type="PROSITE" id="PS01012">
    <property type="entry name" value="FOLYLPOLYGLU_SYNT_2"/>
    <property type="match status" value="1"/>
</dbReference>
<comment type="pathway">
    <text evidence="4">Cofactor biosynthesis; tetrahydrofolylpolyglutamate biosynthesis.</text>
</comment>
<keyword evidence="14" id="KW-0289">Folate biosynthesis</keyword>
<evidence type="ECO:0000256" key="7">
    <source>
        <dbReference type="ARBA" id="ARBA00013025"/>
    </source>
</evidence>
<protein>
    <recommendedName>
        <fullName evidence="8">Dihydrofolate synthase/folylpolyglutamate synthase</fullName>
        <ecNumber evidence="6">6.3.2.12</ecNumber>
        <ecNumber evidence="7">6.3.2.17</ecNumber>
    </recommendedName>
    <alternativeName>
        <fullName evidence="17">Folylpoly-gamma-glutamate synthetase-dihydrofolate synthetase</fullName>
    </alternativeName>
    <alternativeName>
        <fullName evidence="15">Folylpolyglutamate synthetase</fullName>
    </alternativeName>
    <alternativeName>
        <fullName evidence="16">Tetrahydrofolylpolyglutamate synthase</fullName>
    </alternativeName>
</protein>
<dbReference type="EC" id="6.3.2.17" evidence="7"/>
<comment type="cofactor">
    <cofactor evidence="1">
        <name>Mg(2+)</name>
        <dbReference type="ChEBI" id="CHEBI:18420"/>
    </cofactor>
</comment>
<evidence type="ECO:0000256" key="20">
    <source>
        <dbReference type="ARBA" id="ARBA00049035"/>
    </source>
</evidence>
<comment type="caution">
    <text evidence="25">The sequence shown here is derived from an EMBL/GenBank/DDBJ whole genome shotgun (WGS) entry which is preliminary data.</text>
</comment>
<dbReference type="EMBL" id="JACHYB010000002">
    <property type="protein sequence ID" value="MBB3188230.1"/>
    <property type="molecule type" value="Genomic_DNA"/>
</dbReference>
<dbReference type="PANTHER" id="PTHR11136:SF0">
    <property type="entry name" value="DIHYDROFOLATE SYNTHETASE-RELATED"/>
    <property type="match status" value="1"/>
</dbReference>
<comment type="similarity">
    <text evidence="5 22">Belongs to the folylpolyglutamate synthase family.</text>
</comment>
<accession>A0A7W5DSF4</accession>
<dbReference type="InterPro" id="IPR036615">
    <property type="entry name" value="Mur_ligase_C_dom_sf"/>
</dbReference>
<dbReference type="GO" id="GO:0004326">
    <property type="term" value="F:tetrahydrofolylpolyglutamate synthase activity"/>
    <property type="evidence" value="ECO:0007669"/>
    <property type="project" value="UniProtKB-EC"/>
</dbReference>
<reference evidence="25 26" key="1">
    <citation type="submission" date="2020-08" db="EMBL/GenBank/DDBJ databases">
        <title>Genomic Encyclopedia of Type Strains, Phase IV (KMG-IV): sequencing the most valuable type-strain genomes for metagenomic binning, comparative biology and taxonomic classification.</title>
        <authorList>
            <person name="Goeker M."/>
        </authorList>
    </citation>
    <scope>NUCLEOTIDE SEQUENCE [LARGE SCALE GENOMIC DNA]</scope>
    <source>
        <strain evidence="25 26">DSM 27471</strain>
    </source>
</reference>
<dbReference type="GO" id="GO:0005524">
    <property type="term" value="F:ATP binding"/>
    <property type="evidence" value="ECO:0007669"/>
    <property type="project" value="UniProtKB-KW"/>
</dbReference>
<dbReference type="Gene3D" id="3.90.190.20">
    <property type="entry name" value="Mur ligase, C-terminal domain"/>
    <property type="match status" value="1"/>
</dbReference>
<dbReference type="Pfam" id="PF02875">
    <property type="entry name" value="Mur_ligase_C"/>
    <property type="match status" value="1"/>
</dbReference>
<keyword evidence="13" id="KW-0460">Magnesium</keyword>
<evidence type="ECO:0000259" key="23">
    <source>
        <dbReference type="Pfam" id="PF02875"/>
    </source>
</evidence>
<dbReference type="FunFam" id="3.40.1190.10:FF:000011">
    <property type="entry name" value="Folylpolyglutamate synthase/dihydrofolate synthase"/>
    <property type="match status" value="1"/>
</dbReference>
<organism evidence="25 26">
    <name type="scientific">Microbacter margulisiae</name>
    <dbReference type="NCBI Taxonomy" id="1350067"/>
    <lineage>
        <taxon>Bacteria</taxon>
        <taxon>Pseudomonadati</taxon>
        <taxon>Bacteroidota</taxon>
        <taxon>Bacteroidia</taxon>
        <taxon>Bacteroidales</taxon>
        <taxon>Porphyromonadaceae</taxon>
        <taxon>Microbacter</taxon>
    </lineage>
</organism>
<evidence type="ECO:0000256" key="21">
    <source>
        <dbReference type="ARBA" id="ARBA00049161"/>
    </source>
</evidence>
<dbReference type="SUPFAM" id="SSF53623">
    <property type="entry name" value="MurD-like peptide ligases, catalytic domain"/>
    <property type="match status" value="1"/>
</dbReference>
<dbReference type="SUPFAM" id="SSF53244">
    <property type="entry name" value="MurD-like peptide ligases, peptide-binding domain"/>
    <property type="match status" value="1"/>
</dbReference>
<dbReference type="InterPro" id="IPR018109">
    <property type="entry name" value="Folylpolyglutamate_synth_CS"/>
</dbReference>
<evidence type="ECO:0000256" key="4">
    <source>
        <dbReference type="ARBA" id="ARBA00005150"/>
    </source>
</evidence>
<sequence>MIYQETIEYLYHQLPVFERIGDSAYKAGLDRVMDMDRILNHPHQNYKTIHVAGTNGKGSTSHMLAAVLQAAGYKTGLYTSPHLKDFRERIRVNGEMITEQYVVDFVERYTSEFESLHPSFFELTMSMAFDYFAAQQVEIAVIEVGLGGRLDSTNIITPILSVITNISFDHQQFLGDTLEKIAAEKAGIMKPNVPVVIGEADGSVKNIFIQHASQVKSPLFFAQKMIQVSRGNDSDQFYTKELGNITMGLKGLYQEKNLATVLSSILLLNKQGISLPLQAIQKGIEHVTGLTGLQGRWQILQKNPLLICDTGHNEAGIRYVMQQLSQLPCRQLHIVFGMVNDKDHRKILPLLPQNALYYFTQAAIPRALPADELQQQAFLIGLKGTAFPSVQEAIQAAKSAAKEGDVIFVGGSSYVVAEAL</sequence>
<dbReference type="GO" id="GO:0046872">
    <property type="term" value="F:metal ion binding"/>
    <property type="evidence" value="ECO:0007669"/>
    <property type="project" value="UniProtKB-KW"/>
</dbReference>
<dbReference type="GO" id="GO:0005737">
    <property type="term" value="C:cytoplasm"/>
    <property type="evidence" value="ECO:0007669"/>
    <property type="project" value="TreeGrafter"/>
</dbReference>
<evidence type="ECO:0000256" key="8">
    <source>
        <dbReference type="ARBA" id="ARBA00019357"/>
    </source>
</evidence>
<evidence type="ECO:0000256" key="16">
    <source>
        <dbReference type="ARBA" id="ARBA00030592"/>
    </source>
</evidence>
<evidence type="ECO:0000256" key="6">
    <source>
        <dbReference type="ARBA" id="ARBA00013023"/>
    </source>
</evidence>
<evidence type="ECO:0000256" key="5">
    <source>
        <dbReference type="ARBA" id="ARBA00008276"/>
    </source>
</evidence>
<evidence type="ECO:0000256" key="12">
    <source>
        <dbReference type="ARBA" id="ARBA00022840"/>
    </source>
</evidence>
<evidence type="ECO:0000256" key="3">
    <source>
        <dbReference type="ARBA" id="ARBA00004799"/>
    </source>
</evidence>
<dbReference type="Pfam" id="PF08245">
    <property type="entry name" value="Mur_ligase_M"/>
    <property type="match status" value="1"/>
</dbReference>
<keyword evidence="26" id="KW-1185">Reference proteome</keyword>
<evidence type="ECO:0000256" key="19">
    <source>
        <dbReference type="ARBA" id="ARBA00047808"/>
    </source>
</evidence>
<dbReference type="InterPro" id="IPR036565">
    <property type="entry name" value="Mur-like_cat_sf"/>
</dbReference>
<dbReference type="InterPro" id="IPR013221">
    <property type="entry name" value="Mur_ligase_cen"/>
</dbReference>
<evidence type="ECO:0000256" key="1">
    <source>
        <dbReference type="ARBA" id="ARBA00001946"/>
    </source>
</evidence>
<comment type="catalytic activity">
    <reaction evidence="19">
        <text>10-formyltetrahydrofolyl-(gamma-L-Glu)(n) + L-glutamate + ATP = 10-formyltetrahydrofolyl-(gamma-L-Glu)(n+1) + ADP + phosphate + H(+)</text>
        <dbReference type="Rhea" id="RHEA:51904"/>
        <dbReference type="Rhea" id="RHEA-COMP:13088"/>
        <dbReference type="Rhea" id="RHEA-COMP:14300"/>
        <dbReference type="ChEBI" id="CHEBI:15378"/>
        <dbReference type="ChEBI" id="CHEBI:29985"/>
        <dbReference type="ChEBI" id="CHEBI:30616"/>
        <dbReference type="ChEBI" id="CHEBI:43474"/>
        <dbReference type="ChEBI" id="CHEBI:134413"/>
        <dbReference type="ChEBI" id="CHEBI:456216"/>
        <dbReference type="EC" id="6.3.2.17"/>
    </reaction>
</comment>
<evidence type="ECO:0000259" key="24">
    <source>
        <dbReference type="Pfam" id="PF08245"/>
    </source>
</evidence>
<dbReference type="Proteomes" id="UP000544222">
    <property type="component" value="Unassembled WGS sequence"/>
</dbReference>
<dbReference type="InterPro" id="IPR004101">
    <property type="entry name" value="Mur_ligase_C"/>
</dbReference>
<keyword evidence="9 22" id="KW-0436">Ligase</keyword>
<evidence type="ECO:0000256" key="13">
    <source>
        <dbReference type="ARBA" id="ARBA00022842"/>
    </source>
</evidence>
<comment type="function">
    <text evidence="2">Functions in two distinct reactions of the de novo folate biosynthetic pathway. Catalyzes the addition of a glutamate residue to dihydropteroate (7,8-dihydropteroate or H2Pte) to form dihydrofolate (7,8-dihydrofolate monoglutamate or H2Pte-Glu). Also catalyzes successive additions of L-glutamate to tetrahydrofolate or 10-formyltetrahydrofolate or 5,10-methylenetetrahydrofolate, leading to folylpolyglutamate derivatives.</text>
</comment>
<comment type="pathway">
    <text evidence="3">Cofactor biosynthesis; tetrahydrofolate biosynthesis; 7,8-dihydrofolate from 2-amino-4-hydroxy-6-hydroxymethyl-7,8-dihydropteridine diphosphate and 4-aminobenzoate: step 2/2.</text>
</comment>
<keyword evidence="12 22" id="KW-0067">ATP-binding</keyword>
<keyword evidence="10" id="KW-0479">Metal-binding</keyword>
<comment type="catalytic activity">
    <reaction evidence="21">
        <text>7,8-dihydropteroate + L-glutamate + ATP = 7,8-dihydrofolate + ADP + phosphate + H(+)</text>
        <dbReference type="Rhea" id="RHEA:23584"/>
        <dbReference type="ChEBI" id="CHEBI:15378"/>
        <dbReference type="ChEBI" id="CHEBI:17839"/>
        <dbReference type="ChEBI" id="CHEBI:29985"/>
        <dbReference type="ChEBI" id="CHEBI:30616"/>
        <dbReference type="ChEBI" id="CHEBI:43474"/>
        <dbReference type="ChEBI" id="CHEBI:57451"/>
        <dbReference type="ChEBI" id="CHEBI:456216"/>
        <dbReference type="EC" id="6.3.2.12"/>
    </reaction>
</comment>
<dbReference type="Gene3D" id="3.40.1190.10">
    <property type="entry name" value="Mur-like, catalytic domain"/>
    <property type="match status" value="1"/>
</dbReference>
<dbReference type="GO" id="GO:0008841">
    <property type="term" value="F:dihydrofolate synthase activity"/>
    <property type="evidence" value="ECO:0007669"/>
    <property type="project" value="UniProtKB-EC"/>
</dbReference>
<dbReference type="EC" id="6.3.2.12" evidence="6"/>
<comment type="catalytic activity">
    <reaction evidence="18">
        <text>(6S)-5,6,7,8-tetrahydrofolyl-(gamma-L-Glu)(n) + L-glutamate + ATP = (6S)-5,6,7,8-tetrahydrofolyl-(gamma-L-Glu)(n+1) + ADP + phosphate + H(+)</text>
        <dbReference type="Rhea" id="RHEA:10580"/>
        <dbReference type="Rhea" id="RHEA-COMP:14738"/>
        <dbReference type="Rhea" id="RHEA-COMP:14740"/>
        <dbReference type="ChEBI" id="CHEBI:15378"/>
        <dbReference type="ChEBI" id="CHEBI:29985"/>
        <dbReference type="ChEBI" id="CHEBI:30616"/>
        <dbReference type="ChEBI" id="CHEBI:43474"/>
        <dbReference type="ChEBI" id="CHEBI:141005"/>
        <dbReference type="ChEBI" id="CHEBI:456216"/>
        <dbReference type="EC" id="6.3.2.17"/>
    </reaction>
</comment>